<protein>
    <submittedName>
        <fullName evidence="1">Uncharacterized protein</fullName>
    </submittedName>
</protein>
<dbReference type="EMBL" id="GBRH01239792">
    <property type="protein sequence ID" value="JAD58103.1"/>
    <property type="molecule type" value="Transcribed_RNA"/>
</dbReference>
<name>A0A0A9B7K5_ARUDO</name>
<sequence>MYVSAFDLECNEEDFDKEPIDEGITTMMCPV</sequence>
<dbReference type="AlphaFoldDB" id="A0A0A9B7K5"/>
<proteinExistence type="predicted"/>
<accession>A0A0A9B7K5</accession>
<reference evidence="1" key="2">
    <citation type="journal article" date="2015" name="Data Brief">
        <title>Shoot transcriptome of the giant reed, Arundo donax.</title>
        <authorList>
            <person name="Barrero R.A."/>
            <person name="Guerrero F.D."/>
            <person name="Moolhuijzen P."/>
            <person name="Goolsby J.A."/>
            <person name="Tidwell J."/>
            <person name="Bellgard S.E."/>
            <person name="Bellgard M.I."/>
        </authorList>
    </citation>
    <scope>NUCLEOTIDE SEQUENCE</scope>
    <source>
        <tissue evidence="1">Shoot tissue taken approximately 20 cm above the soil surface</tissue>
    </source>
</reference>
<reference evidence="1" key="1">
    <citation type="submission" date="2014-09" db="EMBL/GenBank/DDBJ databases">
        <authorList>
            <person name="Magalhaes I.L.F."/>
            <person name="Oliveira U."/>
            <person name="Santos F.R."/>
            <person name="Vidigal T.H.D.A."/>
            <person name="Brescovit A.D."/>
            <person name="Santos A.J."/>
        </authorList>
    </citation>
    <scope>NUCLEOTIDE SEQUENCE</scope>
    <source>
        <tissue evidence="1">Shoot tissue taken approximately 20 cm above the soil surface</tissue>
    </source>
</reference>
<evidence type="ECO:0000313" key="1">
    <source>
        <dbReference type="EMBL" id="JAD58103.1"/>
    </source>
</evidence>
<organism evidence="1">
    <name type="scientific">Arundo donax</name>
    <name type="common">Giant reed</name>
    <name type="synonym">Donax arundinaceus</name>
    <dbReference type="NCBI Taxonomy" id="35708"/>
    <lineage>
        <taxon>Eukaryota</taxon>
        <taxon>Viridiplantae</taxon>
        <taxon>Streptophyta</taxon>
        <taxon>Embryophyta</taxon>
        <taxon>Tracheophyta</taxon>
        <taxon>Spermatophyta</taxon>
        <taxon>Magnoliopsida</taxon>
        <taxon>Liliopsida</taxon>
        <taxon>Poales</taxon>
        <taxon>Poaceae</taxon>
        <taxon>PACMAD clade</taxon>
        <taxon>Arundinoideae</taxon>
        <taxon>Arundineae</taxon>
        <taxon>Arundo</taxon>
    </lineage>
</organism>